<feature type="compositionally biased region" description="Low complexity" evidence="1">
    <location>
        <begin position="847"/>
        <end position="856"/>
    </location>
</feature>
<evidence type="ECO:0000256" key="2">
    <source>
        <dbReference type="SAM" id="Phobius"/>
    </source>
</evidence>
<feature type="compositionally biased region" description="Low complexity" evidence="1">
    <location>
        <begin position="823"/>
        <end position="834"/>
    </location>
</feature>
<evidence type="ECO:0000256" key="1">
    <source>
        <dbReference type="SAM" id="MobiDB-lite"/>
    </source>
</evidence>
<dbReference type="KEGG" id="cgk:CGERO_01400"/>
<evidence type="ECO:0000313" key="4">
    <source>
        <dbReference type="Proteomes" id="UP000271587"/>
    </source>
</evidence>
<proteinExistence type="predicted"/>
<dbReference type="InterPro" id="IPR022435">
    <property type="entry name" value="Surface-anchored_actinobac"/>
</dbReference>
<sequence length="963" mass="104013" precursor="true">MKRLFSAVTPRWLLALGAFCLAVALAIPGPGMNVMALVGASQKETHRPGSGEVHTTLPQDQRWYANGEATDQLHPCAGRDLLYHAHVDAGYVTRNDSGELDIMAVNGSKVIEQSSACMRLGPDSHNGVEVSRFVVPDDPALRFLGAPGTILWRAPFENYGSQWLPIWAGLGAFDPAHEWKVPEDFLANSIDLELVGFEGPGEMNIYNYLPQWDRANRIISSKNLRTTSLGVGGHGHMNWTFSQPGLYTLTWQAQGRHFDGSVERSKPVTQYWLVGEDGQVGLLPGTSRGLGNYGKRAETLRSEMGLHEPSGDTNEIPLAESAPGIEPGELKDLVEREYKRTSQKPLASGEVVMHVGYTEQGLFGDPEASVTTKVGNESVSNTVVIEVPDSSARCIAADDPVLGNIASAAGARLVWRTGGIAAPSIAFDTSSLDPEKLSPQQVIVEPGMSVPRGGVFALGVGDDASFTPIATNADSTSKPLQLLGTARHPVQYLMTTPGVYREDGTVRVFDKKEPRYDFYSPVFLVGNQVINEWRKRAGIPERLEESKPDCSKLETLRGTPAFPAPEEPEAPTDEQPQPPTEQPPTEEPTTEEPPTAEQPEQLHPIRQGHLDMALAQLDGKPVAYLKDDSNPAKPVRRESGTFSILVPERAWHEEVNLDLPDFKQGAYVLPEVQDRRLPWPGVSNEAFDFANVHPDEPYTYFGISRVLNAPEDGRMVVSATVDMQTQIQLDSADTSKSIGLPAHTHAHKAFWFNKPGTYQVEFVYFWRSASGEQQSIPLEVTFEVGDRAVGEIPADKPTSVAPSLPPQPNVPAKPVVPKRTVDAQRPAVPSQRPAAPQPAPIEPAPSPSSVKVQPQGPAGPAPQSPPSPQPAPPAPKPAPAAPPRSPAKAQRPVAPAPQSPAPQIRAATPNVPLAQGPSTRRTAEDKGMELWRGVLFGVGGFSLLLALAVFAHALGKRSVQGED</sequence>
<dbReference type="NCBIfam" id="NF038134">
    <property type="entry name" value="choice_anch_M"/>
    <property type="match status" value="2"/>
</dbReference>
<keyword evidence="2" id="KW-0812">Transmembrane</keyword>
<feature type="compositionally biased region" description="Pro residues" evidence="1">
    <location>
        <begin position="576"/>
        <end position="586"/>
    </location>
</feature>
<feature type="compositionally biased region" description="Pro residues" evidence="1">
    <location>
        <begin position="835"/>
        <end position="846"/>
    </location>
</feature>
<dbReference type="EMBL" id="CP033897">
    <property type="protein sequence ID" value="AZA10614.1"/>
    <property type="molecule type" value="Genomic_DNA"/>
</dbReference>
<feature type="region of interest" description="Disordered" evidence="1">
    <location>
        <begin position="793"/>
        <end position="924"/>
    </location>
</feature>
<keyword evidence="2" id="KW-1133">Transmembrane helix</keyword>
<name>A0A3G6J3C6_9CORY</name>
<dbReference type="Proteomes" id="UP000271587">
    <property type="component" value="Chromosome"/>
</dbReference>
<gene>
    <name evidence="3" type="ORF">CGERO_01400</name>
</gene>
<dbReference type="NCBIfam" id="TIGR03769">
    <property type="entry name" value="P_ac_wall_RPT"/>
    <property type="match status" value="1"/>
</dbReference>
<accession>A0A3G6J3C6</accession>
<evidence type="ECO:0000313" key="3">
    <source>
        <dbReference type="EMBL" id="AZA10614.1"/>
    </source>
</evidence>
<reference evidence="3 4" key="1">
    <citation type="submission" date="2018-11" db="EMBL/GenBank/DDBJ databases">
        <authorList>
            <person name="Kleinhagauer T."/>
            <person name="Glaeser S.P."/>
            <person name="Spergser J."/>
            <person name="Ruckert C."/>
            <person name="Kaempfer P."/>
            <person name="Busse H.-J."/>
        </authorList>
    </citation>
    <scope>NUCLEOTIDE SEQUENCE [LARGE SCALE GENOMIC DNA]</scope>
    <source>
        <strain evidence="3 4">W8</strain>
    </source>
</reference>
<keyword evidence="2" id="KW-0472">Membrane</keyword>
<dbReference type="RefSeq" id="WP_123933062.1">
    <property type="nucleotide sequence ID" value="NZ_CP033897.1"/>
</dbReference>
<feature type="transmembrane region" description="Helical" evidence="2">
    <location>
        <begin position="930"/>
        <end position="954"/>
    </location>
</feature>
<protein>
    <submittedName>
        <fullName evidence="3">Uncharacterized protein</fullName>
    </submittedName>
</protein>
<feature type="compositionally biased region" description="Basic and acidic residues" evidence="1">
    <location>
        <begin position="544"/>
        <end position="555"/>
    </location>
</feature>
<feature type="compositionally biased region" description="Pro residues" evidence="1">
    <location>
        <begin position="857"/>
        <end position="885"/>
    </location>
</feature>
<dbReference type="AlphaFoldDB" id="A0A3G6J3C6"/>
<keyword evidence="4" id="KW-1185">Reference proteome</keyword>
<feature type="region of interest" description="Disordered" evidence="1">
    <location>
        <begin position="544"/>
        <end position="599"/>
    </location>
</feature>
<organism evidence="3 4">
    <name type="scientific">Corynebacterium gerontici</name>
    <dbReference type="NCBI Taxonomy" id="2079234"/>
    <lineage>
        <taxon>Bacteria</taxon>
        <taxon>Bacillati</taxon>
        <taxon>Actinomycetota</taxon>
        <taxon>Actinomycetes</taxon>
        <taxon>Mycobacteriales</taxon>
        <taxon>Corynebacteriaceae</taxon>
        <taxon>Corynebacterium</taxon>
    </lineage>
</organism>
<dbReference type="OrthoDB" id="4424311at2"/>